<dbReference type="Proteomes" id="UP000321548">
    <property type="component" value="Unassembled WGS sequence"/>
</dbReference>
<dbReference type="AlphaFoldDB" id="A0A5C8NZ42"/>
<name>A0A5C8NZ42_9BURK</name>
<dbReference type="GO" id="GO:0008803">
    <property type="term" value="F:bis(5'-nucleosyl)-tetraphosphatase (symmetrical) activity"/>
    <property type="evidence" value="ECO:0007669"/>
    <property type="project" value="UniProtKB-UniRule"/>
</dbReference>
<dbReference type="InterPro" id="IPR004843">
    <property type="entry name" value="Calcineurin-like_PHP"/>
</dbReference>
<comment type="catalytic activity">
    <reaction evidence="4 5">
        <text>P(1),P(4)-bis(5'-adenosyl) tetraphosphate + H2O = 2 ADP + 2 H(+)</text>
        <dbReference type="Rhea" id="RHEA:24252"/>
        <dbReference type="ChEBI" id="CHEBI:15377"/>
        <dbReference type="ChEBI" id="CHEBI:15378"/>
        <dbReference type="ChEBI" id="CHEBI:58141"/>
        <dbReference type="ChEBI" id="CHEBI:456216"/>
        <dbReference type="EC" id="3.6.1.41"/>
    </reaction>
</comment>
<dbReference type="Pfam" id="PF00149">
    <property type="entry name" value="Metallophos"/>
    <property type="match status" value="1"/>
</dbReference>
<dbReference type="NCBIfam" id="TIGR00668">
    <property type="entry name" value="apaH"/>
    <property type="match status" value="1"/>
</dbReference>
<evidence type="ECO:0000256" key="2">
    <source>
        <dbReference type="ARBA" id="ARBA00005419"/>
    </source>
</evidence>
<reference evidence="7 8" key="1">
    <citation type="submission" date="2019-06" db="EMBL/GenBank/DDBJ databases">
        <title>Quisquiliibacterium sp. nov., isolated from a maize field.</title>
        <authorList>
            <person name="Lin S.-Y."/>
            <person name="Tsai C.-F."/>
            <person name="Young C.-C."/>
        </authorList>
    </citation>
    <scope>NUCLEOTIDE SEQUENCE [LARGE SCALE GENOMIC DNA]</scope>
    <source>
        <strain evidence="7 8">CC-CFT501</strain>
    </source>
</reference>
<comment type="similarity">
    <text evidence="2 5">Belongs to the Ap4A hydrolase family.</text>
</comment>
<evidence type="ECO:0000313" key="8">
    <source>
        <dbReference type="Proteomes" id="UP000321548"/>
    </source>
</evidence>
<keyword evidence="3 5" id="KW-0378">Hydrolase</keyword>
<feature type="domain" description="Calcineurin-like phosphoesterase" evidence="6">
    <location>
        <begin position="14"/>
        <end position="159"/>
    </location>
</feature>
<dbReference type="InterPro" id="IPR004617">
    <property type="entry name" value="ApaH"/>
</dbReference>
<dbReference type="NCBIfam" id="NF001204">
    <property type="entry name" value="PRK00166.1"/>
    <property type="match status" value="1"/>
</dbReference>
<evidence type="ECO:0000256" key="5">
    <source>
        <dbReference type="HAMAP-Rule" id="MF_00199"/>
    </source>
</evidence>
<evidence type="ECO:0000256" key="1">
    <source>
        <dbReference type="ARBA" id="ARBA00003413"/>
    </source>
</evidence>
<accession>A0A5C8NZ42</accession>
<dbReference type="PANTHER" id="PTHR40942">
    <property type="match status" value="1"/>
</dbReference>
<dbReference type="HAMAP" id="MF_00199">
    <property type="entry name" value="ApaH"/>
    <property type="match status" value="1"/>
</dbReference>
<proteinExistence type="inferred from homology"/>
<comment type="caution">
    <text evidence="7">The sequence shown here is derived from an EMBL/GenBank/DDBJ whole genome shotgun (WGS) entry which is preliminary data.</text>
</comment>
<dbReference type="OrthoDB" id="9807890at2"/>
<dbReference type="EC" id="3.6.1.41" evidence="5"/>
<comment type="function">
    <text evidence="1 5">Hydrolyzes diadenosine 5',5'''-P1,P4-tetraphosphate to yield ADP.</text>
</comment>
<dbReference type="InterPro" id="IPR029052">
    <property type="entry name" value="Metallo-depent_PP-like"/>
</dbReference>
<evidence type="ECO:0000256" key="4">
    <source>
        <dbReference type="ARBA" id="ARBA00049417"/>
    </source>
</evidence>
<organism evidence="7 8">
    <name type="scientific">Zeimonas arvi</name>
    <dbReference type="NCBI Taxonomy" id="2498847"/>
    <lineage>
        <taxon>Bacteria</taxon>
        <taxon>Pseudomonadati</taxon>
        <taxon>Pseudomonadota</taxon>
        <taxon>Betaproteobacteria</taxon>
        <taxon>Burkholderiales</taxon>
        <taxon>Burkholderiaceae</taxon>
        <taxon>Zeimonas</taxon>
    </lineage>
</organism>
<evidence type="ECO:0000256" key="3">
    <source>
        <dbReference type="ARBA" id="ARBA00022801"/>
    </source>
</evidence>
<gene>
    <name evidence="5" type="primary">apaH</name>
    <name evidence="7" type="ORF">FHP08_09885</name>
</gene>
<dbReference type="EMBL" id="VDUY01000003">
    <property type="protein sequence ID" value="TXL66362.1"/>
    <property type="molecule type" value="Genomic_DNA"/>
</dbReference>
<dbReference type="Gene3D" id="3.60.21.10">
    <property type="match status" value="1"/>
</dbReference>
<dbReference type="PIRSF" id="PIRSF000903">
    <property type="entry name" value="B5n-ttraPtase_sm"/>
    <property type="match status" value="1"/>
</dbReference>
<evidence type="ECO:0000259" key="6">
    <source>
        <dbReference type="Pfam" id="PF00149"/>
    </source>
</evidence>
<sequence>MTRPATIPAAPETWAIGDLQGCLDSLLELEARLPHDARLWLTGDIVNRGPRSLDSLRWAMAQGERLVTVLGNHDLHLLAVAAGIRKAHRTDTLDDILAAPDRDVLIDWVRSRPLAHFEQGWLMVHAGVLPQWSVQRTLALAEEVRAMMAGPRWMDFLREMYGNQPARWSDSLTGHDRLRVIVNALTRLRFCTADGEMEFATKEGVGGAPEGHYPWFEVPGRATAGAPIVFGHWSALGLIDRPDLLAIDTGCLWGRQLTAVRLADRATIQVQCPQGLAPW</sequence>
<dbReference type="SUPFAM" id="SSF56300">
    <property type="entry name" value="Metallo-dependent phosphatases"/>
    <property type="match status" value="1"/>
</dbReference>
<protein>
    <recommendedName>
        <fullName evidence="5">Bis(5'-nucleosyl)-tetraphosphatase, symmetrical</fullName>
        <ecNumber evidence="5">3.6.1.41</ecNumber>
    </recommendedName>
    <alternativeName>
        <fullName evidence="5">Ap4A hydrolase</fullName>
    </alternativeName>
    <alternativeName>
        <fullName evidence="5">Diadenosine 5',5'''-P1,P4-tetraphosphate pyrophosphohydrolase</fullName>
    </alternativeName>
    <alternativeName>
        <fullName evidence="5">Diadenosine tetraphosphatase</fullName>
    </alternativeName>
</protein>
<dbReference type="PANTHER" id="PTHR40942:SF4">
    <property type="entry name" value="CYTOCHROME C5"/>
    <property type="match status" value="1"/>
</dbReference>
<evidence type="ECO:0000313" key="7">
    <source>
        <dbReference type="EMBL" id="TXL66362.1"/>
    </source>
</evidence>
<keyword evidence="8" id="KW-1185">Reference proteome</keyword>
<dbReference type="CDD" id="cd07422">
    <property type="entry name" value="MPP_ApaH"/>
    <property type="match status" value="1"/>
</dbReference>
<dbReference type="RefSeq" id="WP_147704273.1">
    <property type="nucleotide sequence ID" value="NZ_VDUY01000003.1"/>
</dbReference>